<keyword evidence="2" id="KW-0238">DNA-binding</keyword>
<dbReference type="EMBL" id="KT186243">
    <property type="protein sequence ID" value="AKU42958.1"/>
    <property type="molecule type" value="Genomic_DNA"/>
</dbReference>
<accession>A0A0K1LL29</accession>
<protein>
    <submittedName>
        <fullName evidence="2">DNA-binding protein</fullName>
    </submittedName>
</protein>
<dbReference type="Proteomes" id="UP000202964">
    <property type="component" value="Segment"/>
</dbReference>
<dbReference type="GO" id="GO:0003677">
    <property type="term" value="F:DNA binding"/>
    <property type="evidence" value="ECO:0007669"/>
    <property type="project" value="UniProtKB-KW"/>
</dbReference>
<keyword evidence="1" id="KW-0175">Coiled coil</keyword>
<dbReference type="RefSeq" id="YP_009204282.1">
    <property type="nucleotide sequence ID" value="NC_028862.1"/>
</dbReference>
<evidence type="ECO:0000313" key="3">
    <source>
        <dbReference type="Proteomes" id="UP000202964"/>
    </source>
</evidence>
<sequence length="107" mass="12527">MRKLIQKLFDSDLSSLQISKETGVPQSTIHRMRKNERSLDNMSLKNAELLYNFAIDIFSNEANKRQNLLIKRASIIGMLQNLELTSEERHELENELNDIELKLKKNK</sequence>
<dbReference type="GeneID" id="26630925"/>
<evidence type="ECO:0000256" key="1">
    <source>
        <dbReference type="SAM" id="Coils"/>
    </source>
</evidence>
<name>A0A0K1LL29_9CAUD</name>
<proteinExistence type="predicted"/>
<dbReference type="KEGG" id="vg:26630925"/>
<feature type="coiled-coil region" evidence="1">
    <location>
        <begin position="75"/>
        <end position="102"/>
    </location>
</feature>
<reference evidence="3" key="1">
    <citation type="submission" date="2015-06" db="EMBL/GenBank/DDBJ databases">
        <title>Efficacy of two Staphylococcus aureus phage cocktails in cheese production.</title>
        <authorList>
            <person name="El Haddad L."/>
            <person name="Roy J.-P."/>
            <person name="Khalil G.E."/>
            <person name="St-Gelais D."/>
            <person name="Champagne C.P."/>
            <person name="Labrie S."/>
            <person name="Moineau S."/>
        </authorList>
    </citation>
    <scope>NUCLEOTIDE SEQUENCE [LARGE SCALE GENOMIC DNA]</scope>
</reference>
<keyword evidence="3" id="KW-1185">Reference proteome</keyword>
<evidence type="ECO:0000313" key="2">
    <source>
        <dbReference type="EMBL" id="AKU42958.1"/>
    </source>
</evidence>
<organism evidence="2 3">
    <name type="scientific">Staphylococcus phage vB_SauS_phi2</name>
    <dbReference type="NCBI Taxonomy" id="1674930"/>
    <lineage>
        <taxon>Viruses</taxon>
        <taxon>Duplodnaviria</taxon>
        <taxon>Heunggongvirae</taxon>
        <taxon>Uroviricota</taxon>
        <taxon>Caudoviricetes</taxon>
        <taxon>Triavirus</taxon>
        <taxon>Triavirus tv2</taxon>
    </lineage>
</organism>